<dbReference type="EMBL" id="CAJZAH010000001">
    <property type="protein sequence ID" value="CAG9168343.1"/>
    <property type="molecule type" value="Genomic_DNA"/>
</dbReference>
<dbReference type="Pfam" id="PF10932">
    <property type="entry name" value="DUF2783"/>
    <property type="match status" value="1"/>
</dbReference>
<dbReference type="NCBIfam" id="NF006002">
    <property type="entry name" value="PRK08132.1"/>
    <property type="match status" value="1"/>
</dbReference>
<sequence length="664" mass="72587">MDNDFQTRTFEYRPCAEQRGGTQRPDAVHPVAVIGAGPVGLATAIDLAQQGVPVVLLDEDCTLSTGSRAICFAKRTLDIFDRLGCAERLMDKGVRWQVGKVFFDRELVYSFDLLPETGHHRPAFINLQQYYLEGFLVERAAELDGLELRWKHRVGALAPRADHVALTVETPDGPYEMRARYVVVADGARSPVRRMMGLESKGRTFRDRFLIADVRMAAAFPSERWFWFDPPFNRNQSVLLHRQPDNVWRIDFQLGWDADPDVEKQPERVIPRIKALLGDDVEFALEWVSVYTFSCQRMDKFRHGRVLFAGDAAHRVSPFGARGANSGVQDADNLAWKLRLVLDGTAPEALLDTYASEREAAADENILNSSRSTDFITPKTPASRTFRDGVLRLARHHGFARQLVNSGRLSVPAVLTASPLNTPDAAPFAGAMVPGAPCSDAPAGDGWLLRHVGGDFTVMVFGDERGLRPEALTALAGIDTQGVPLRVLCVVPRASAPTSLSPDAVVVEDTEGLIARRYDGQPGTCYLLRPDQHVCARWRDVDAAGIEAALRRALCREAPLPAAATSGQTDVAPDAAVAAQLLTDPHLDRPDDVYEALIDMHRDLTDAQSQSANAHLILLLANHIGNGAVLREAMALARRATVDASTERAAADAIAALPVTPVAA</sequence>
<keyword evidence="2" id="KW-0285">Flavoprotein</keyword>
<dbReference type="InterPro" id="IPR002938">
    <property type="entry name" value="FAD-bd"/>
</dbReference>
<keyword evidence="6" id="KW-1185">Reference proteome</keyword>
<dbReference type="InterPro" id="IPR021233">
    <property type="entry name" value="DUF2783"/>
</dbReference>
<dbReference type="SUPFAM" id="SSF51905">
    <property type="entry name" value="FAD/NAD(P)-binding domain"/>
    <property type="match status" value="1"/>
</dbReference>
<dbReference type="InterPro" id="IPR050641">
    <property type="entry name" value="RIFMO-like"/>
</dbReference>
<dbReference type="PRINTS" id="PR00420">
    <property type="entry name" value="RNGMNOXGNASE"/>
</dbReference>
<feature type="domain" description="FAD-binding" evidence="4">
    <location>
        <begin position="30"/>
        <end position="365"/>
    </location>
</feature>
<dbReference type="PANTHER" id="PTHR43004:SF19">
    <property type="entry name" value="BINDING MONOOXYGENASE, PUTATIVE (JCVI)-RELATED"/>
    <property type="match status" value="1"/>
</dbReference>
<reference evidence="5 6" key="1">
    <citation type="submission" date="2021-08" db="EMBL/GenBank/DDBJ databases">
        <authorList>
            <person name="Peeters C."/>
        </authorList>
    </citation>
    <scope>NUCLEOTIDE SEQUENCE [LARGE SCALE GENOMIC DNA]</scope>
    <source>
        <strain evidence="5 6">LMG 21510</strain>
    </source>
</reference>
<dbReference type="Gene3D" id="3.30.70.2450">
    <property type="match status" value="1"/>
</dbReference>
<evidence type="ECO:0000259" key="4">
    <source>
        <dbReference type="Pfam" id="PF01494"/>
    </source>
</evidence>
<comment type="caution">
    <text evidence="5">The sequence shown here is derived from an EMBL/GenBank/DDBJ whole genome shotgun (WGS) entry which is preliminary data.</text>
</comment>
<dbReference type="Proteomes" id="UP000721236">
    <property type="component" value="Unassembled WGS sequence"/>
</dbReference>
<evidence type="ECO:0000313" key="6">
    <source>
        <dbReference type="Proteomes" id="UP000721236"/>
    </source>
</evidence>
<keyword evidence="3" id="KW-0274">FAD</keyword>
<dbReference type="Gene3D" id="3.40.30.120">
    <property type="match status" value="1"/>
</dbReference>
<accession>A0ABN7Y4S4</accession>
<dbReference type="InterPro" id="IPR036188">
    <property type="entry name" value="FAD/NAD-bd_sf"/>
</dbReference>
<comment type="cofactor">
    <cofactor evidence="1">
        <name>FAD</name>
        <dbReference type="ChEBI" id="CHEBI:57692"/>
    </cofactor>
</comment>
<gene>
    <name evidence="5" type="primary">mhpA_1</name>
    <name evidence="5" type="ORF">LMG21510_01041</name>
</gene>
<dbReference type="PANTHER" id="PTHR43004">
    <property type="entry name" value="TRK SYSTEM POTASSIUM UPTAKE PROTEIN"/>
    <property type="match status" value="1"/>
</dbReference>
<evidence type="ECO:0000256" key="3">
    <source>
        <dbReference type="ARBA" id="ARBA00022827"/>
    </source>
</evidence>
<evidence type="ECO:0000256" key="1">
    <source>
        <dbReference type="ARBA" id="ARBA00001974"/>
    </source>
</evidence>
<evidence type="ECO:0000256" key="2">
    <source>
        <dbReference type="ARBA" id="ARBA00022630"/>
    </source>
</evidence>
<dbReference type="GO" id="GO:0008688">
    <property type="term" value="F:3-(3-hydroxyphenyl)propionate hydroxylase activity"/>
    <property type="evidence" value="ECO:0007669"/>
    <property type="project" value="UniProtKB-EC"/>
</dbReference>
<protein>
    <submittedName>
        <fullName evidence="5">3-(3-hydroxy-phenyl)propionate/3-hydroxycinnamic acid hydroxylase</fullName>
        <ecNumber evidence="5">1.14.13.127</ecNumber>
    </submittedName>
</protein>
<evidence type="ECO:0000313" key="5">
    <source>
        <dbReference type="EMBL" id="CAG9168343.1"/>
    </source>
</evidence>
<proteinExistence type="predicted"/>
<dbReference type="EC" id="1.14.13.127" evidence="5"/>
<dbReference type="Gene3D" id="3.50.50.60">
    <property type="entry name" value="FAD/NAD(P)-binding domain"/>
    <property type="match status" value="1"/>
</dbReference>
<dbReference type="Pfam" id="PF01494">
    <property type="entry name" value="FAD_binding_3"/>
    <property type="match status" value="1"/>
</dbReference>
<keyword evidence="5" id="KW-0560">Oxidoreductase</keyword>
<organism evidence="5 6">
    <name type="scientific">Cupriavidus respiraculi</name>
    <dbReference type="NCBI Taxonomy" id="195930"/>
    <lineage>
        <taxon>Bacteria</taxon>
        <taxon>Pseudomonadati</taxon>
        <taxon>Pseudomonadota</taxon>
        <taxon>Betaproteobacteria</taxon>
        <taxon>Burkholderiales</taxon>
        <taxon>Burkholderiaceae</taxon>
        <taxon>Cupriavidus</taxon>
    </lineage>
</organism>
<name>A0ABN7Y4S4_9BURK</name>